<reference evidence="2 3" key="1">
    <citation type="submission" date="2016-11" db="EMBL/GenBank/DDBJ databases">
        <title>The macronuclear genome of Stentor coeruleus: a giant cell with tiny introns.</title>
        <authorList>
            <person name="Slabodnick M."/>
            <person name="Ruby J.G."/>
            <person name="Reiff S.B."/>
            <person name="Swart E.C."/>
            <person name="Gosai S."/>
            <person name="Prabakaran S."/>
            <person name="Witkowska E."/>
            <person name="Larue G.E."/>
            <person name="Fisher S."/>
            <person name="Freeman R.M."/>
            <person name="Gunawardena J."/>
            <person name="Chu W."/>
            <person name="Stover N.A."/>
            <person name="Gregory B.D."/>
            <person name="Nowacki M."/>
            <person name="Derisi J."/>
            <person name="Roy S.W."/>
            <person name="Marshall W.F."/>
            <person name="Sood P."/>
        </authorList>
    </citation>
    <scope>NUCLEOTIDE SEQUENCE [LARGE SCALE GENOMIC DNA]</scope>
    <source>
        <strain evidence="2">WM001</strain>
    </source>
</reference>
<dbReference type="Proteomes" id="UP000187209">
    <property type="component" value="Unassembled WGS sequence"/>
</dbReference>
<protein>
    <submittedName>
        <fullName evidence="2">Uncharacterized protein</fullName>
    </submittedName>
</protein>
<accession>A0A1R2CM03</accession>
<dbReference type="EMBL" id="MPUH01000112">
    <property type="protein sequence ID" value="OMJ90044.1"/>
    <property type="molecule type" value="Genomic_DNA"/>
</dbReference>
<feature type="region of interest" description="Disordered" evidence="1">
    <location>
        <begin position="93"/>
        <end position="143"/>
    </location>
</feature>
<name>A0A1R2CM03_9CILI</name>
<gene>
    <name evidence="2" type="ORF">SteCoe_7726</name>
</gene>
<sequence length="274" mass="31844">MDFFKELSQDCIIREYLKDFPELDWKEVVKKTLLYGIHSLKALENFGLLSPKPEKIPSLHSELTQMKKNTPAVNPNLSCDLYDIQERKTYKKKLENSKDQSKLLRKTRGLSQKSLKEKSKTCQSAAIRGNSKDTIKQPPFRLTGKERPETKRKLPRYLQNINSKIKDDVKKTKKSIIQAQSRTEKRYKDEEIVWDELKSTELNNGKIPLLEKNEDSSRSGSSFSEYMVPEVVKDFYQKEFSKLLPFAMDEGRKNSHEDRKKVIVFASSPSDSDT</sequence>
<dbReference type="AlphaFoldDB" id="A0A1R2CM03"/>
<evidence type="ECO:0000313" key="3">
    <source>
        <dbReference type="Proteomes" id="UP000187209"/>
    </source>
</evidence>
<dbReference type="OrthoDB" id="324496at2759"/>
<evidence type="ECO:0000256" key="1">
    <source>
        <dbReference type="SAM" id="MobiDB-lite"/>
    </source>
</evidence>
<organism evidence="2 3">
    <name type="scientific">Stentor coeruleus</name>
    <dbReference type="NCBI Taxonomy" id="5963"/>
    <lineage>
        <taxon>Eukaryota</taxon>
        <taxon>Sar</taxon>
        <taxon>Alveolata</taxon>
        <taxon>Ciliophora</taxon>
        <taxon>Postciliodesmatophora</taxon>
        <taxon>Heterotrichea</taxon>
        <taxon>Heterotrichida</taxon>
        <taxon>Stentoridae</taxon>
        <taxon>Stentor</taxon>
    </lineage>
</organism>
<feature type="compositionally biased region" description="Basic and acidic residues" evidence="1">
    <location>
        <begin position="93"/>
        <end position="102"/>
    </location>
</feature>
<proteinExistence type="predicted"/>
<evidence type="ECO:0000313" key="2">
    <source>
        <dbReference type="EMBL" id="OMJ90044.1"/>
    </source>
</evidence>
<keyword evidence="3" id="KW-1185">Reference proteome</keyword>
<comment type="caution">
    <text evidence="2">The sequence shown here is derived from an EMBL/GenBank/DDBJ whole genome shotgun (WGS) entry which is preliminary data.</text>
</comment>